<reference evidence="2 3" key="1">
    <citation type="submission" date="2022-04" db="EMBL/GenBank/DDBJ databases">
        <title>Paracoccus sp. YLB-12 draft genome sequence.</title>
        <authorList>
            <person name="Yu L."/>
        </authorList>
    </citation>
    <scope>NUCLEOTIDE SEQUENCE [LARGE SCALE GENOMIC DNA]</scope>
    <source>
        <strain evidence="2 3">YLB-12</strain>
    </source>
</reference>
<sequence>MSITKQTSDALARRLAAIPAEVAERIKPAIAKSVNEVAADARTLAEASRDDGDLIGSIEATAPGGTTPAYGSDGQRKLHDLQGAVTAGAPDVRHAHLVELGTRPHVNGGQFAGTQHPGTEAQPFLLPAWRLNKRRVESRVNRAIRKAIREASQ</sequence>
<proteinExistence type="predicted"/>
<accession>A0ABT2K7W2</accession>
<feature type="region of interest" description="Disordered" evidence="1">
    <location>
        <begin position="53"/>
        <end position="75"/>
    </location>
</feature>
<name>A0ABT2K7W2_9RHOB</name>
<keyword evidence="3" id="KW-1185">Reference proteome</keyword>
<dbReference type="InterPro" id="IPR010064">
    <property type="entry name" value="HK97-gp10_tail"/>
</dbReference>
<dbReference type="Proteomes" id="UP001320702">
    <property type="component" value="Unassembled WGS sequence"/>
</dbReference>
<dbReference type="RefSeq" id="WP_260276515.1">
    <property type="nucleotide sequence ID" value="NZ_JANAVZ010000003.1"/>
</dbReference>
<dbReference type="EMBL" id="JANAVZ010000003">
    <property type="protein sequence ID" value="MCT4332626.1"/>
    <property type="molecule type" value="Genomic_DNA"/>
</dbReference>
<evidence type="ECO:0000313" key="2">
    <source>
        <dbReference type="EMBL" id="MCT4332626.1"/>
    </source>
</evidence>
<evidence type="ECO:0000313" key="3">
    <source>
        <dbReference type="Proteomes" id="UP001320702"/>
    </source>
</evidence>
<comment type="caution">
    <text evidence="2">The sequence shown here is derived from an EMBL/GenBank/DDBJ whole genome shotgun (WGS) entry which is preliminary data.</text>
</comment>
<organism evidence="2 3">
    <name type="scientific">Paracoccus maritimus</name>
    <dbReference type="NCBI Taxonomy" id="2933292"/>
    <lineage>
        <taxon>Bacteria</taxon>
        <taxon>Pseudomonadati</taxon>
        <taxon>Pseudomonadota</taxon>
        <taxon>Alphaproteobacteria</taxon>
        <taxon>Rhodobacterales</taxon>
        <taxon>Paracoccaceae</taxon>
        <taxon>Paracoccus</taxon>
    </lineage>
</organism>
<protein>
    <submittedName>
        <fullName evidence="2">HK97 gp10 family phage protein</fullName>
    </submittedName>
</protein>
<dbReference type="Pfam" id="PF04883">
    <property type="entry name" value="HK97-gp10_like"/>
    <property type="match status" value="1"/>
</dbReference>
<gene>
    <name evidence="2" type="ORF">MU516_07065</name>
</gene>
<evidence type="ECO:0000256" key="1">
    <source>
        <dbReference type="SAM" id="MobiDB-lite"/>
    </source>
</evidence>